<reference evidence="3" key="1">
    <citation type="submission" date="2017-02" db="UniProtKB">
        <authorList>
            <consortium name="WormBaseParasite"/>
        </authorList>
    </citation>
    <scope>IDENTIFICATION</scope>
</reference>
<reference evidence="1 2" key="2">
    <citation type="submission" date="2018-11" db="EMBL/GenBank/DDBJ databases">
        <authorList>
            <consortium name="Pathogen Informatics"/>
        </authorList>
    </citation>
    <scope>NUCLEOTIDE SEQUENCE [LARGE SCALE GENOMIC DNA]</scope>
    <source>
        <strain evidence="1 2">MHpl1</strain>
    </source>
</reference>
<evidence type="ECO:0000313" key="2">
    <source>
        <dbReference type="Proteomes" id="UP000268014"/>
    </source>
</evidence>
<proteinExistence type="predicted"/>
<dbReference type="EMBL" id="UZAF01016116">
    <property type="protein sequence ID" value="VDO20822.1"/>
    <property type="molecule type" value="Genomic_DNA"/>
</dbReference>
<accession>A0A0N4W1A2</accession>
<dbReference type="WBParaSite" id="HPLM_0000340201-mRNA-1">
    <property type="protein sequence ID" value="HPLM_0000340201-mRNA-1"/>
    <property type="gene ID" value="HPLM_0000340201"/>
</dbReference>
<name>A0A0N4W1A2_HAEPC</name>
<organism evidence="3">
    <name type="scientific">Haemonchus placei</name>
    <name type="common">Barber's pole worm</name>
    <dbReference type="NCBI Taxonomy" id="6290"/>
    <lineage>
        <taxon>Eukaryota</taxon>
        <taxon>Metazoa</taxon>
        <taxon>Ecdysozoa</taxon>
        <taxon>Nematoda</taxon>
        <taxon>Chromadorea</taxon>
        <taxon>Rhabditida</taxon>
        <taxon>Rhabditina</taxon>
        <taxon>Rhabditomorpha</taxon>
        <taxon>Strongyloidea</taxon>
        <taxon>Trichostrongylidae</taxon>
        <taxon>Haemonchus</taxon>
    </lineage>
</organism>
<dbReference type="AlphaFoldDB" id="A0A0N4W1A2"/>
<protein>
    <submittedName>
        <fullName evidence="3">Endo/exonuclease/phosphatase domain-containing protein</fullName>
    </submittedName>
</protein>
<gene>
    <name evidence="1" type="ORF">HPLM_LOCUS3394</name>
</gene>
<keyword evidence="2" id="KW-1185">Reference proteome</keyword>
<sequence>MANPNIEEIFVVFRQRIIRKPEITGIINLKSGTPKKAAAPCLQFSLVLFNARSLAIQLTELHHLLSLSESHAVFITETWFDEKIIDSEINSVSPYEAIRRDRGSKGGGELCVHLQDDIDVEEVL</sequence>
<evidence type="ECO:0000313" key="3">
    <source>
        <dbReference type="WBParaSite" id="HPLM_0000340201-mRNA-1"/>
    </source>
</evidence>
<evidence type="ECO:0000313" key="1">
    <source>
        <dbReference type="EMBL" id="VDO20822.1"/>
    </source>
</evidence>
<dbReference type="Proteomes" id="UP000268014">
    <property type="component" value="Unassembled WGS sequence"/>
</dbReference>